<dbReference type="SUPFAM" id="SSF53756">
    <property type="entry name" value="UDP-Glycosyltransferase/glycogen phosphorylase"/>
    <property type="match status" value="1"/>
</dbReference>
<gene>
    <name evidence="1" type="ORF">HCT48_07900</name>
</gene>
<proteinExistence type="predicted"/>
<dbReference type="Proteomes" id="UP000778951">
    <property type="component" value="Unassembled WGS sequence"/>
</dbReference>
<keyword evidence="2" id="KW-1185">Reference proteome</keyword>
<dbReference type="RefSeq" id="WP_167696380.1">
    <property type="nucleotide sequence ID" value="NZ_CP118182.1"/>
</dbReference>
<reference evidence="1" key="1">
    <citation type="submission" date="2020-03" db="EMBL/GenBank/DDBJ databases">
        <title>Spirochaetal bacteria isolated from arthropods constitute a novel genus Entomospira genus novum within the order Spirochaetales.</title>
        <authorList>
            <person name="Grana-Miraglia L."/>
            <person name="Sikutova S."/>
            <person name="Fingerle V."/>
            <person name="Sing A."/>
            <person name="Castillo-Ramirez S."/>
            <person name="Margos G."/>
            <person name="Rudolf I."/>
        </authorList>
    </citation>
    <scope>NUCLEOTIDE SEQUENCE</scope>
    <source>
        <strain evidence="1">BR149</strain>
    </source>
</reference>
<name>A0A968GGL9_9SPIO</name>
<comment type="caution">
    <text evidence="1">The sequence shown here is derived from an EMBL/GenBank/DDBJ whole genome shotgun (WGS) entry which is preliminary data.</text>
</comment>
<dbReference type="EMBL" id="JAATLM010000002">
    <property type="protein sequence ID" value="NIZ70128.1"/>
    <property type="molecule type" value="Genomic_DNA"/>
</dbReference>
<accession>A0A968GGL9</accession>
<sequence>MKREFFRRLKGFLVNLKKLPHRVKAIQEELASIQQHEASLGYRLDSLEQHGASLGYRLDSIQQHANALDQSIVGVAGDQHAMLRSLSKLHYQLFLNQVAAITSPKPKIVFIAQYGHSGGLQEFLYKRILFFSKDFHIILLSPVHYSESTKLFNMQELSMLFFTEESIDAVLIKTVLTHDIRWIEVHDAQNMPAINISLLKSLAPQSQISVFLHSGLAFLALIERLKTQAVDRIYVYSQSVYNDLLGHVACPIVQYRHPYVVENIYQTPKEGENNILLVSRIAQDKEASLFNLLDALSQSSCTIYISGHIVGDEPQAIVQKIKARYPNHEIRFIGYIVVEDYLKANIGKFLCIAGVGQVIGEALSFGYPALMTSIKPDNQVLFITQENWRSFWDRNFVLRDYPEFVENVNHYLAKLIQRQPLDDLQIFEQWKEHASIAKMYGDHLKTVREYYH</sequence>
<evidence type="ECO:0000313" key="2">
    <source>
        <dbReference type="Proteomes" id="UP000778951"/>
    </source>
</evidence>
<protein>
    <submittedName>
        <fullName evidence="1">Uncharacterized protein</fullName>
    </submittedName>
</protein>
<dbReference type="AlphaFoldDB" id="A0A968GGL9"/>
<organism evidence="1 2">
    <name type="scientific">Entomospira culicis</name>
    <dbReference type="NCBI Taxonomy" id="2719989"/>
    <lineage>
        <taxon>Bacteria</taxon>
        <taxon>Pseudomonadati</taxon>
        <taxon>Spirochaetota</taxon>
        <taxon>Spirochaetia</taxon>
        <taxon>Spirochaetales</taxon>
        <taxon>Spirochaetaceae</taxon>
        <taxon>Entomospira</taxon>
    </lineage>
</organism>
<evidence type="ECO:0000313" key="1">
    <source>
        <dbReference type="EMBL" id="NIZ70128.1"/>
    </source>
</evidence>